<evidence type="ECO:0000313" key="16">
    <source>
        <dbReference type="EMBL" id="KAH7645085.1"/>
    </source>
</evidence>
<dbReference type="Proteomes" id="UP000828236">
    <property type="component" value="Unassembled WGS sequence"/>
</dbReference>
<dbReference type="PRINTS" id="PR01609">
    <property type="entry name" value="CD36FAMILY"/>
</dbReference>
<keyword evidence="10" id="KW-0325">Glycoprotein</keyword>
<comment type="similarity">
    <text evidence="3">Belongs to the CD36 family.</text>
</comment>
<evidence type="ECO:0000256" key="1">
    <source>
        <dbReference type="ARBA" id="ARBA00004189"/>
    </source>
</evidence>
<feature type="transmembrane region" description="Helical" evidence="14">
    <location>
        <begin position="289"/>
        <end position="312"/>
    </location>
</feature>
<evidence type="ECO:0000256" key="3">
    <source>
        <dbReference type="ARBA" id="ARBA00010532"/>
    </source>
</evidence>
<evidence type="ECO:0000256" key="6">
    <source>
        <dbReference type="ARBA" id="ARBA00022989"/>
    </source>
</evidence>
<feature type="domain" description="J" evidence="15">
    <location>
        <begin position="753"/>
        <end position="817"/>
    </location>
</feature>
<comment type="subcellular location">
    <subcellularLocation>
        <location evidence="2">Cell membrane</location>
        <topology evidence="2">Multi-pass membrane protein</topology>
    </subcellularLocation>
    <subcellularLocation>
        <location evidence="1">Membrane</location>
        <location evidence="1">Caveola</location>
        <topology evidence="1">Multi-pass membrane protein</topology>
    </subcellularLocation>
</comment>
<dbReference type="Pfam" id="PF00226">
    <property type="entry name" value="DnaJ"/>
    <property type="match status" value="1"/>
</dbReference>
<dbReference type="EMBL" id="SDOV01000001">
    <property type="protein sequence ID" value="KAH7645085.1"/>
    <property type="molecule type" value="Genomic_DNA"/>
</dbReference>
<evidence type="ECO:0000256" key="11">
    <source>
        <dbReference type="ARBA" id="ARBA00040821"/>
    </source>
</evidence>
<feature type="transmembrane region" description="Helical" evidence="14">
    <location>
        <begin position="250"/>
        <end position="269"/>
    </location>
</feature>
<name>A0A9D4SL40_DERFA</name>
<evidence type="ECO:0000256" key="10">
    <source>
        <dbReference type="ARBA" id="ARBA00023180"/>
    </source>
</evidence>
<dbReference type="Pfam" id="PF01130">
    <property type="entry name" value="CD36"/>
    <property type="match status" value="1"/>
</dbReference>
<reference evidence="16" key="2">
    <citation type="journal article" date="2021" name="World Allergy Organ. J.">
        <title>Chromosome-level assembly of Dermatophagoides farinae genome and transcriptome reveals two novel allergens Der f 37 and Der f 39.</title>
        <authorList>
            <person name="Chen J."/>
            <person name="Cai Z."/>
            <person name="Fan D."/>
            <person name="Hu J."/>
            <person name="Hou Y."/>
            <person name="He Y."/>
            <person name="Zhang Z."/>
            <person name="Zhao Z."/>
            <person name="Gao P."/>
            <person name="Hu W."/>
            <person name="Sun J."/>
            <person name="Li J."/>
            <person name="Ji K."/>
        </authorList>
    </citation>
    <scope>NUCLEOTIDE SEQUENCE</scope>
    <source>
        <strain evidence="16">JKM2019</strain>
    </source>
</reference>
<keyword evidence="5 14" id="KW-0812">Transmembrane</keyword>
<dbReference type="GO" id="GO:0005044">
    <property type="term" value="F:scavenger receptor activity"/>
    <property type="evidence" value="ECO:0007669"/>
    <property type="project" value="TreeGrafter"/>
</dbReference>
<evidence type="ECO:0000256" key="8">
    <source>
        <dbReference type="ARBA" id="ARBA00023157"/>
    </source>
</evidence>
<dbReference type="SUPFAM" id="SSF46565">
    <property type="entry name" value="Chaperone J-domain"/>
    <property type="match status" value="1"/>
</dbReference>
<organism evidence="16">
    <name type="scientific">Dermatophagoides farinae</name>
    <name type="common">American house dust mite</name>
    <dbReference type="NCBI Taxonomy" id="6954"/>
    <lineage>
        <taxon>Eukaryota</taxon>
        <taxon>Metazoa</taxon>
        <taxon>Ecdysozoa</taxon>
        <taxon>Arthropoda</taxon>
        <taxon>Chelicerata</taxon>
        <taxon>Arachnida</taxon>
        <taxon>Acari</taxon>
        <taxon>Acariformes</taxon>
        <taxon>Sarcoptiformes</taxon>
        <taxon>Astigmata</taxon>
        <taxon>Psoroptidia</taxon>
        <taxon>Analgoidea</taxon>
        <taxon>Pyroglyphidae</taxon>
        <taxon>Dermatophagoidinae</taxon>
        <taxon>Dermatophagoides</taxon>
    </lineage>
</organism>
<dbReference type="GO" id="GO:0005901">
    <property type="term" value="C:caveola"/>
    <property type="evidence" value="ECO:0007669"/>
    <property type="project" value="UniProtKB-SubCell"/>
</dbReference>
<dbReference type="PROSITE" id="PS50076">
    <property type="entry name" value="DNAJ_2"/>
    <property type="match status" value="1"/>
</dbReference>
<dbReference type="GO" id="GO:0005737">
    <property type="term" value="C:cytoplasm"/>
    <property type="evidence" value="ECO:0007669"/>
    <property type="project" value="TreeGrafter"/>
</dbReference>
<keyword evidence="9" id="KW-0675">Receptor</keyword>
<keyword evidence="7 14" id="KW-0472">Membrane</keyword>
<comment type="caution">
    <text evidence="16">The sequence shown here is derived from an EMBL/GenBank/DDBJ whole genome shotgun (WGS) entry which is preliminary data.</text>
</comment>
<dbReference type="InterPro" id="IPR002159">
    <property type="entry name" value="CD36_fam"/>
</dbReference>
<evidence type="ECO:0000256" key="9">
    <source>
        <dbReference type="ARBA" id="ARBA00023170"/>
    </source>
</evidence>
<evidence type="ECO:0000256" key="7">
    <source>
        <dbReference type="ARBA" id="ARBA00023136"/>
    </source>
</evidence>
<evidence type="ECO:0000256" key="14">
    <source>
        <dbReference type="SAM" id="Phobius"/>
    </source>
</evidence>
<gene>
    <name evidence="16" type="ORF">HUG17_0623</name>
</gene>
<dbReference type="PROSITE" id="PS00636">
    <property type="entry name" value="DNAJ_1"/>
    <property type="match status" value="1"/>
</dbReference>
<dbReference type="InterPro" id="IPR001623">
    <property type="entry name" value="DnaJ_domain"/>
</dbReference>
<dbReference type="InterPro" id="IPR018253">
    <property type="entry name" value="DnaJ_domain_CS"/>
</dbReference>
<keyword evidence="4" id="KW-1003">Cell membrane</keyword>
<evidence type="ECO:0000256" key="4">
    <source>
        <dbReference type="ARBA" id="ARBA00022475"/>
    </source>
</evidence>
<proteinExistence type="inferred from homology"/>
<evidence type="ECO:0000256" key="5">
    <source>
        <dbReference type="ARBA" id="ARBA00022692"/>
    </source>
</evidence>
<dbReference type="InterPro" id="IPR036869">
    <property type="entry name" value="J_dom_sf"/>
</dbReference>
<protein>
    <recommendedName>
        <fullName evidence="11">Scavenger receptor class B member 1</fullName>
    </recommendedName>
    <alternativeName>
        <fullName evidence="12">SR-BI</fullName>
    </alternativeName>
</protein>
<accession>A0A9D4SL40</accession>
<evidence type="ECO:0000256" key="13">
    <source>
        <dbReference type="SAM" id="MobiDB-lite"/>
    </source>
</evidence>
<dbReference type="PANTHER" id="PTHR11923:SF110">
    <property type="entry name" value="SCAVENGER RECEPTOR CLASS B MEMBER 1"/>
    <property type="match status" value="1"/>
</dbReference>
<dbReference type="PANTHER" id="PTHR11923">
    <property type="entry name" value="SCAVENGER RECEPTOR CLASS B TYPE-1 SR-B1"/>
    <property type="match status" value="1"/>
</dbReference>
<dbReference type="Gene3D" id="1.10.287.110">
    <property type="entry name" value="DnaJ domain"/>
    <property type="match status" value="1"/>
</dbReference>
<dbReference type="CDD" id="cd06257">
    <property type="entry name" value="DnaJ"/>
    <property type="match status" value="1"/>
</dbReference>
<feature type="region of interest" description="Disordered" evidence="13">
    <location>
        <begin position="915"/>
        <end position="941"/>
    </location>
</feature>
<dbReference type="SMART" id="SM00271">
    <property type="entry name" value="DnaJ"/>
    <property type="match status" value="1"/>
</dbReference>
<dbReference type="AlphaFoldDB" id="A0A9D4SL40"/>
<evidence type="ECO:0000259" key="15">
    <source>
        <dbReference type="PROSITE" id="PS50076"/>
    </source>
</evidence>
<evidence type="ECO:0000256" key="12">
    <source>
        <dbReference type="ARBA" id="ARBA00042244"/>
    </source>
</evidence>
<evidence type="ECO:0000256" key="2">
    <source>
        <dbReference type="ARBA" id="ARBA00004651"/>
    </source>
</evidence>
<feature type="compositionally biased region" description="Gly residues" evidence="13">
    <location>
        <begin position="925"/>
        <end position="938"/>
    </location>
</feature>
<reference evidence="16" key="1">
    <citation type="submission" date="2020-06" db="EMBL/GenBank/DDBJ databases">
        <authorList>
            <person name="Ji K."/>
            <person name="Li J."/>
        </authorList>
    </citation>
    <scope>NUCLEOTIDE SEQUENCE</scope>
    <source>
        <strain evidence="16">JKM2019</strain>
        <tissue evidence="16">Whole body</tissue>
    </source>
</reference>
<keyword evidence="8" id="KW-1015">Disulfide bond</keyword>
<keyword evidence="6 14" id="KW-1133">Transmembrane helix</keyword>
<sequence>MNINHNFSEKIANLIRNFYQNNDHQHDLRILMKTKNIAWLEKQFQRLSSQFIQYSYETMVMNRSTIAMANNSIIMDKCRQNNNQIKSSIMNTDLELICAIKHIHETKLNLLYWLLIDFNDIILTFYDRIIIDCKNWTICHSDDQIIRNEACRLLNYIQINSNCNQQLLIKMIQIEIQKRFPTRWHNKLLQVLNTGGISALQYVLRQLCRIDVHLTSLLSGEIVSIIRENQKSSSSSSSSFNGQMERRQNYIILNVLTFYLATVEQYLLLANEWKEQLKGKDPKVTFKRLAFINLFVAISALIIYDPIINFVLNWQLQLNPGGMFLKLWQDLPADVYCDIYLYEIRNGKQFLGGQKPNLLEHGPFIFEMKRKRRIVAWKPTTVVFKERFTTDFRQDLSHESIETRMKVMNTTIFSIISWVVYWMKKFMIKFLNPIIHNILVLTLQTFNERIIEDRSAKEILIGRQIDILRFIELASKPLQMVGINYDIRNLMTNFGNYKLNNNSISIMGILTGNEFGPFEVTRFADGQVRVNQFVKILEKTTFDEFQSPCNRFRSIYDPLYFGYGEQSDTIDIWVQHFCRPLRFINNGTDWKHGIRSHLYEISRHLFDIRKRENQCYCHDTERLIDCDGYTNVAGCFGGLPFALSFPHFFGHPRLQSGVYGLNPNSETHLSHMNLEPNMGILFDAELKFQLNIIMKDFPTIGQLGQIQNGLLPFFKISLFNQNQNPIMHLYYVILLLSSSLNLFTLTMANNKRDYYEILGIKRDASEREIKKAFRNLAIKYHPDKNKDPGAEEKFREIATAYDVLSDKEKRKQYDQFGETDNMANKFTNTNFQDIFANFDDIFQMFNHHHGNGHHHHQQQQQHFSFSFNDFFDDNDGDGGGFGSMFGGHHDHHDDSHWASGDTFFGNFFQHSSNQHHQQHHYYHGSSGGGGGGSSGGSNGQRCQKVIKQMGSTIVSYTECH</sequence>
<dbReference type="PRINTS" id="PR00625">
    <property type="entry name" value="JDOMAIN"/>
</dbReference>